<name>A0A1F5EWZ8_9BACT</name>
<gene>
    <name evidence="6" type="ORF">A2Y64_01510</name>
</gene>
<accession>A0A1F5EWZ8</accession>
<evidence type="ECO:0000256" key="3">
    <source>
        <dbReference type="ARBA" id="ARBA00023004"/>
    </source>
</evidence>
<dbReference type="InterPro" id="IPR006638">
    <property type="entry name" value="Elp3/MiaA/NifB-like_rSAM"/>
</dbReference>
<dbReference type="GO" id="GO:0046872">
    <property type="term" value="F:metal ion binding"/>
    <property type="evidence" value="ECO:0007669"/>
    <property type="project" value="UniProtKB-KW"/>
</dbReference>
<dbReference type="SFLD" id="SFLDS00029">
    <property type="entry name" value="Radical_SAM"/>
    <property type="match status" value="1"/>
</dbReference>
<dbReference type="GO" id="GO:0003824">
    <property type="term" value="F:catalytic activity"/>
    <property type="evidence" value="ECO:0007669"/>
    <property type="project" value="InterPro"/>
</dbReference>
<keyword evidence="3" id="KW-0408">Iron</keyword>
<dbReference type="InterPro" id="IPR045784">
    <property type="entry name" value="Radical_SAM_N2"/>
</dbReference>
<sequence length="451" mass="48172">MTACAVWSHDYPSGVSNLGHQQVWALADDAPGWSADRIYALDRPEGRPVSFAWDRPLGSFDLVLASVCFENDYPALLDTLNAAGLLAGHGERGGPLLVAGGVAPSLNPLPLAPFFDAVCRGDAEAVLPSVLEGIYSNPPRTREEAWSLFSKFGLHVDALEAPGEQKVWTSRTYAASEMVHPEGHFGETALVELGRGCPRRCRFCAVCWSAGGFRPADPDALREQILGVTRNLDVNRVGLVGAAVAEGDGFRDLLKWLKEKGLRATASSLRADLVKGDTARLLVELGQQTLTLSAEAGSQGLRDALGKGLSDGEILAAAAAARKAGARGLKLYLMYGLPGETDDDLRAAGTLTAEIKKNLGRTRLTVSASPFVPKPGTPLADSPLLDERELRRRRELLAGALRRAGVGSFTGESPRQALWQAALTRGDGTILPRLLEGETRGTLIKEAVNRR</sequence>
<dbReference type="Proteomes" id="UP000177187">
    <property type="component" value="Unassembled WGS sequence"/>
</dbReference>
<dbReference type="SFLD" id="SFLDG01082">
    <property type="entry name" value="B12-binding_domain_containing"/>
    <property type="match status" value="1"/>
</dbReference>
<dbReference type="SMART" id="SM00729">
    <property type="entry name" value="Elp3"/>
    <property type="match status" value="1"/>
</dbReference>
<keyword evidence="2" id="KW-0479">Metal-binding</keyword>
<dbReference type="InterPro" id="IPR007197">
    <property type="entry name" value="rSAM"/>
</dbReference>
<comment type="caution">
    <text evidence="6">The sequence shown here is derived from an EMBL/GenBank/DDBJ whole genome shotgun (WGS) entry which is preliminary data.</text>
</comment>
<dbReference type="STRING" id="1817816.A2Y64_01510"/>
<dbReference type="Pfam" id="PF04055">
    <property type="entry name" value="Radical_SAM"/>
    <property type="match status" value="1"/>
</dbReference>
<dbReference type="Pfam" id="PF19864">
    <property type="entry name" value="Radical_SAM_N2"/>
    <property type="match status" value="1"/>
</dbReference>
<dbReference type="InterPro" id="IPR058240">
    <property type="entry name" value="rSAM_sf"/>
</dbReference>
<evidence type="ECO:0000259" key="5">
    <source>
        <dbReference type="PROSITE" id="PS51918"/>
    </source>
</evidence>
<feature type="domain" description="Radical SAM core" evidence="5">
    <location>
        <begin position="183"/>
        <end position="408"/>
    </location>
</feature>
<dbReference type="PANTHER" id="PTHR42731:SF1">
    <property type="entry name" value="RADICAL SAM DOMAIN PROTEIN"/>
    <property type="match status" value="1"/>
</dbReference>
<protein>
    <recommendedName>
        <fullName evidence="5">Radical SAM core domain-containing protein</fullName>
    </recommendedName>
</protein>
<dbReference type="AlphaFoldDB" id="A0A1F5EWZ8"/>
<dbReference type="PANTHER" id="PTHR42731">
    <property type="entry name" value="SLL1084 PROTEIN"/>
    <property type="match status" value="1"/>
</dbReference>
<evidence type="ECO:0000313" key="7">
    <source>
        <dbReference type="Proteomes" id="UP000177187"/>
    </source>
</evidence>
<proteinExistence type="predicted"/>
<dbReference type="PROSITE" id="PS51918">
    <property type="entry name" value="RADICAL_SAM"/>
    <property type="match status" value="1"/>
</dbReference>
<reference evidence="6 7" key="1">
    <citation type="journal article" date="2016" name="Nat. Commun.">
        <title>Thousands of microbial genomes shed light on interconnected biogeochemical processes in an aquifer system.</title>
        <authorList>
            <person name="Anantharaman K."/>
            <person name="Brown C.T."/>
            <person name="Hug L.A."/>
            <person name="Sharon I."/>
            <person name="Castelle C.J."/>
            <person name="Probst A.J."/>
            <person name="Thomas B.C."/>
            <person name="Singh A."/>
            <person name="Wilkins M.J."/>
            <person name="Karaoz U."/>
            <person name="Brodie E.L."/>
            <person name="Williams K.H."/>
            <person name="Hubbard S.S."/>
            <person name="Banfield J.F."/>
        </authorList>
    </citation>
    <scope>NUCLEOTIDE SEQUENCE [LARGE SCALE GENOMIC DNA]</scope>
</reference>
<evidence type="ECO:0000256" key="1">
    <source>
        <dbReference type="ARBA" id="ARBA00022691"/>
    </source>
</evidence>
<evidence type="ECO:0000313" key="6">
    <source>
        <dbReference type="EMBL" id="OGD71897.1"/>
    </source>
</evidence>
<keyword evidence="4" id="KW-0411">Iron-sulfur</keyword>
<evidence type="ECO:0000256" key="4">
    <source>
        <dbReference type="ARBA" id="ARBA00023014"/>
    </source>
</evidence>
<dbReference type="CDD" id="cd01335">
    <property type="entry name" value="Radical_SAM"/>
    <property type="match status" value="1"/>
</dbReference>
<dbReference type="GO" id="GO:0051536">
    <property type="term" value="F:iron-sulfur cluster binding"/>
    <property type="evidence" value="ECO:0007669"/>
    <property type="project" value="UniProtKB-KW"/>
</dbReference>
<dbReference type="Gene3D" id="3.20.20.70">
    <property type="entry name" value="Aldolase class I"/>
    <property type="match status" value="1"/>
</dbReference>
<dbReference type="EMBL" id="MFAF01000137">
    <property type="protein sequence ID" value="OGD71897.1"/>
    <property type="molecule type" value="Genomic_DNA"/>
</dbReference>
<evidence type="ECO:0000256" key="2">
    <source>
        <dbReference type="ARBA" id="ARBA00022723"/>
    </source>
</evidence>
<dbReference type="InterPro" id="IPR013785">
    <property type="entry name" value="Aldolase_TIM"/>
</dbReference>
<dbReference type="SUPFAM" id="SSF102114">
    <property type="entry name" value="Radical SAM enzymes"/>
    <property type="match status" value="1"/>
</dbReference>
<organism evidence="6 7">
    <name type="scientific">Candidatus Coatesbacteria bacterium RBG_13_66_14</name>
    <dbReference type="NCBI Taxonomy" id="1817816"/>
    <lineage>
        <taxon>Bacteria</taxon>
        <taxon>Candidatus Coatesiibacteriota</taxon>
    </lineage>
</organism>
<keyword evidence="1" id="KW-0949">S-adenosyl-L-methionine</keyword>